<gene>
    <name evidence="1" type="ORF">SFRICE_038647</name>
</gene>
<evidence type="ECO:0000313" key="1">
    <source>
        <dbReference type="EMBL" id="SOQ58992.1"/>
    </source>
</evidence>
<accession>A0A2H1X152</accession>
<proteinExistence type="predicted"/>
<organism evidence="1">
    <name type="scientific">Spodoptera frugiperda</name>
    <name type="common">Fall armyworm</name>
    <dbReference type="NCBI Taxonomy" id="7108"/>
    <lineage>
        <taxon>Eukaryota</taxon>
        <taxon>Metazoa</taxon>
        <taxon>Ecdysozoa</taxon>
        <taxon>Arthropoda</taxon>
        <taxon>Hexapoda</taxon>
        <taxon>Insecta</taxon>
        <taxon>Pterygota</taxon>
        <taxon>Neoptera</taxon>
        <taxon>Endopterygota</taxon>
        <taxon>Lepidoptera</taxon>
        <taxon>Glossata</taxon>
        <taxon>Ditrysia</taxon>
        <taxon>Noctuoidea</taxon>
        <taxon>Noctuidae</taxon>
        <taxon>Amphipyrinae</taxon>
        <taxon>Spodoptera</taxon>
    </lineage>
</organism>
<sequence>MWVYIDIMCHNVHLCLRGLKAYVSSEQSVHTGASTPLPSGGSVACKVTPLADAALPDLNARYPYGTDDHTDAEDWSSYEASESAYPVRATGVAPSNPMLRRNQYWV</sequence>
<protein>
    <submittedName>
        <fullName evidence="1">SFRICE_038647</fullName>
    </submittedName>
</protein>
<dbReference type="AlphaFoldDB" id="A0A2H1X152"/>
<reference evidence="1" key="1">
    <citation type="submission" date="2016-07" db="EMBL/GenBank/DDBJ databases">
        <authorList>
            <person name="Bretaudeau A."/>
        </authorList>
    </citation>
    <scope>NUCLEOTIDE SEQUENCE</scope>
    <source>
        <strain evidence="1">Rice</strain>
        <tissue evidence="1">Whole body</tissue>
    </source>
</reference>
<name>A0A2H1X152_SPOFR</name>
<dbReference type="EMBL" id="ODYU01012584">
    <property type="protein sequence ID" value="SOQ58992.1"/>
    <property type="molecule type" value="Genomic_DNA"/>
</dbReference>